<evidence type="ECO:0000313" key="2">
    <source>
        <dbReference type="Proteomes" id="UP000464669"/>
    </source>
</evidence>
<reference evidence="1 2" key="1">
    <citation type="submission" date="2019-11" db="EMBL/GenBank/DDBJ databases">
        <authorList>
            <person name="Lewis R."/>
            <person name="Clooney A.G."/>
            <person name="Stockdale S.R."/>
            <person name="Buttimer C."/>
            <person name="Draper L.A."/>
            <person name="Ross R.P."/>
            <person name="Hill C."/>
        </authorList>
    </citation>
    <scope>NUCLEOTIDE SEQUENCE [LARGE SCALE GENOMIC DNA]</scope>
</reference>
<gene>
    <name evidence="1" type="ORF">N1M2_19</name>
</gene>
<accession>A0A6B7ZEU6</accession>
<sequence length="108" mass="12066">MKIASEKIARTVAKHANAFAKFDSKLGSTVSIMLADGETNRTLQSKLYGYNSNRTGIIIEVRIDGLLLDRVTLTRPQPQGDFQHKFKVDYTKLYHIAAKEGNKAPVDE</sequence>
<protein>
    <submittedName>
        <fullName evidence="1">Uncharacterized protein</fullName>
    </submittedName>
</protein>
<proteinExistence type="predicted"/>
<organism evidence="1 2">
    <name type="scientific">Klebsiella phage N1M2</name>
    <dbReference type="NCBI Taxonomy" id="2664939"/>
    <lineage>
        <taxon>Viruses</taxon>
        <taxon>Duplodnaviria</taxon>
        <taxon>Heunggongvirae</taxon>
        <taxon>Uroviricota</taxon>
        <taxon>Caudoviricetes</taxon>
        <taxon>Chimalliviridae</taxon>
        <taxon>Nimduovirus</taxon>
        <taxon>Nimduovirus N1M2</taxon>
    </lineage>
</organism>
<evidence type="ECO:0000313" key="1">
    <source>
        <dbReference type="EMBL" id="QGH71882.1"/>
    </source>
</evidence>
<dbReference type="EMBL" id="MN642089">
    <property type="protein sequence ID" value="QGH71882.1"/>
    <property type="molecule type" value="Genomic_DNA"/>
</dbReference>
<name>A0A6B7ZEU6_9CAUD</name>
<keyword evidence="2" id="KW-1185">Reference proteome</keyword>
<dbReference type="Proteomes" id="UP000464669">
    <property type="component" value="Segment"/>
</dbReference>